<evidence type="ECO:0000259" key="5">
    <source>
        <dbReference type="PROSITE" id="PS01124"/>
    </source>
</evidence>
<proteinExistence type="predicted"/>
<name>A0A1Q9GLK0_9GAMM</name>
<evidence type="ECO:0000313" key="7">
    <source>
        <dbReference type="Proteomes" id="UP000186905"/>
    </source>
</evidence>
<dbReference type="Pfam" id="PF02311">
    <property type="entry name" value="AraC_binding"/>
    <property type="match status" value="1"/>
</dbReference>
<dbReference type="InterPro" id="IPR050204">
    <property type="entry name" value="AraC_XylS_family_regulators"/>
</dbReference>
<evidence type="ECO:0000256" key="2">
    <source>
        <dbReference type="ARBA" id="ARBA00023125"/>
    </source>
</evidence>
<dbReference type="SMART" id="SM00342">
    <property type="entry name" value="HTH_ARAC"/>
    <property type="match status" value="1"/>
</dbReference>
<organism evidence="6 7">
    <name type="scientific">Photobacterium proteolyticum</name>
    <dbReference type="NCBI Taxonomy" id="1903952"/>
    <lineage>
        <taxon>Bacteria</taxon>
        <taxon>Pseudomonadati</taxon>
        <taxon>Pseudomonadota</taxon>
        <taxon>Gammaproteobacteria</taxon>
        <taxon>Vibrionales</taxon>
        <taxon>Vibrionaceae</taxon>
        <taxon>Photobacterium</taxon>
    </lineage>
</organism>
<dbReference type="SUPFAM" id="SSF46689">
    <property type="entry name" value="Homeodomain-like"/>
    <property type="match status" value="2"/>
</dbReference>
<dbReference type="STRING" id="1903952.BIT28_22445"/>
<dbReference type="Proteomes" id="UP000186905">
    <property type="component" value="Unassembled WGS sequence"/>
</dbReference>
<accession>A0A1Q9GLK0</accession>
<dbReference type="SUPFAM" id="SSF51215">
    <property type="entry name" value="Regulatory protein AraC"/>
    <property type="match status" value="1"/>
</dbReference>
<dbReference type="InterPro" id="IPR009057">
    <property type="entry name" value="Homeodomain-like_sf"/>
</dbReference>
<evidence type="ECO:0000313" key="6">
    <source>
        <dbReference type="EMBL" id="OLQ75406.1"/>
    </source>
</evidence>
<keyword evidence="4" id="KW-0804">Transcription</keyword>
<dbReference type="EMBL" id="MJIL01000075">
    <property type="protein sequence ID" value="OLQ75406.1"/>
    <property type="molecule type" value="Genomic_DNA"/>
</dbReference>
<evidence type="ECO:0000256" key="3">
    <source>
        <dbReference type="ARBA" id="ARBA00023159"/>
    </source>
</evidence>
<dbReference type="AlphaFoldDB" id="A0A1Q9GLK0"/>
<keyword evidence="7" id="KW-1185">Reference proteome</keyword>
<dbReference type="RefSeq" id="WP_075764338.1">
    <property type="nucleotide sequence ID" value="NZ_MJIL01000075.1"/>
</dbReference>
<dbReference type="GO" id="GO:0043565">
    <property type="term" value="F:sequence-specific DNA binding"/>
    <property type="evidence" value="ECO:0007669"/>
    <property type="project" value="InterPro"/>
</dbReference>
<dbReference type="PANTHER" id="PTHR46796">
    <property type="entry name" value="HTH-TYPE TRANSCRIPTIONAL ACTIVATOR RHAS-RELATED"/>
    <property type="match status" value="1"/>
</dbReference>
<reference evidence="6 7" key="1">
    <citation type="submission" date="2016-09" db="EMBL/GenBank/DDBJ databases">
        <title>Photobacterium proteolyticum sp. nov. a protease producing bacterium isolated from ocean sediments of Laizhou Bay.</title>
        <authorList>
            <person name="Li Y."/>
        </authorList>
    </citation>
    <scope>NUCLEOTIDE SEQUENCE [LARGE SCALE GENOMIC DNA]</scope>
    <source>
        <strain evidence="6 7">13-12</strain>
    </source>
</reference>
<sequence length="272" mass="31081">MKQDDTVFLTQCKTLPWIEIRQASQTSACYHSHSHDEFSFGVIDSGSAQYINQKVNNRIGVTNTVTINPGDIHSCNPDIGEWSYRMLFVDTSWIGQLQSELLNRDGADYHPFLNHYETAPDLFQHFDSLYQSLLNEPNPLTAESELILYLARCFNLHSIKAPKREQHPLPHLTRVKEMLLDQLDSNLPLEELATEAGLSRYHLIRKFNQVYGLSPHALQLDARVKKAKALLKAGNSLAETSAQLGFADQAHFQRHFKKRLAVTPKQYQSFFV</sequence>
<dbReference type="PROSITE" id="PS01124">
    <property type="entry name" value="HTH_ARAC_FAMILY_2"/>
    <property type="match status" value="1"/>
</dbReference>
<evidence type="ECO:0000256" key="1">
    <source>
        <dbReference type="ARBA" id="ARBA00023015"/>
    </source>
</evidence>
<dbReference type="InterPro" id="IPR018060">
    <property type="entry name" value="HTH_AraC"/>
</dbReference>
<keyword evidence="2" id="KW-0238">DNA-binding</keyword>
<gene>
    <name evidence="6" type="ORF">BIT28_22445</name>
</gene>
<dbReference type="InterPro" id="IPR003313">
    <property type="entry name" value="AraC-bd"/>
</dbReference>
<dbReference type="InterPro" id="IPR037923">
    <property type="entry name" value="HTH-like"/>
</dbReference>
<dbReference type="InterPro" id="IPR018062">
    <property type="entry name" value="HTH_AraC-typ_CS"/>
</dbReference>
<comment type="caution">
    <text evidence="6">The sequence shown here is derived from an EMBL/GenBank/DDBJ whole genome shotgun (WGS) entry which is preliminary data.</text>
</comment>
<dbReference type="Gene3D" id="1.10.10.60">
    <property type="entry name" value="Homeodomain-like"/>
    <property type="match status" value="2"/>
</dbReference>
<dbReference type="Pfam" id="PF12833">
    <property type="entry name" value="HTH_18"/>
    <property type="match status" value="1"/>
</dbReference>
<dbReference type="PROSITE" id="PS00041">
    <property type="entry name" value="HTH_ARAC_FAMILY_1"/>
    <property type="match status" value="1"/>
</dbReference>
<feature type="domain" description="HTH araC/xylS-type" evidence="5">
    <location>
        <begin position="173"/>
        <end position="270"/>
    </location>
</feature>
<dbReference type="GO" id="GO:0003700">
    <property type="term" value="F:DNA-binding transcription factor activity"/>
    <property type="evidence" value="ECO:0007669"/>
    <property type="project" value="InterPro"/>
</dbReference>
<dbReference type="PANTHER" id="PTHR46796:SF2">
    <property type="entry name" value="TRANSCRIPTIONAL REGULATORY PROTEIN"/>
    <property type="match status" value="1"/>
</dbReference>
<protein>
    <submittedName>
        <fullName evidence="6">Transcriptional regulator</fullName>
    </submittedName>
</protein>
<keyword evidence="1" id="KW-0805">Transcription regulation</keyword>
<keyword evidence="3" id="KW-0010">Activator</keyword>
<dbReference type="OrthoDB" id="9809338at2"/>
<evidence type="ECO:0000256" key="4">
    <source>
        <dbReference type="ARBA" id="ARBA00023163"/>
    </source>
</evidence>